<sequence length="48" mass="5684">MNARRKRRSFFVKMPCFEAKSIVRLVTLSDSHRSSIREVSRWESVADL</sequence>
<protein>
    <submittedName>
        <fullName evidence="1">Uncharacterized protein</fullName>
    </submittedName>
</protein>
<gene>
    <name evidence="1" type="ORF">Hyperionvirus23_20</name>
</gene>
<evidence type="ECO:0000313" key="1">
    <source>
        <dbReference type="EMBL" id="AYV84353.1"/>
    </source>
</evidence>
<organism evidence="1">
    <name type="scientific">Hyperionvirus sp</name>
    <dbReference type="NCBI Taxonomy" id="2487770"/>
    <lineage>
        <taxon>Viruses</taxon>
        <taxon>Varidnaviria</taxon>
        <taxon>Bamfordvirae</taxon>
        <taxon>Nucleocytoviricota</taxon>
        <taxon>Megaviricetes</taxon>
        <taxon>Imitervirales</taxon>
        <taxon>Mimiviridae</taxon>
        <taxon>Klosneuvirinae</taxon>
    </lineage>
</organism>
<dbReference type="EMBL" id="MK072405">
    <property type="protein sequence ID" value="AYV84353.1"/>
    <property type="molecule type" value="Genomic_DNA"/>
</dbReference>
<proteinExistence type="predicted"/>
<name>A0A3G5AEP4_9VIRU</name>
<accession>A0A3G5AEP4</accession>
<reference evidence="1" key="1">
    <citation type="submission" date="2018-10" db="EMBL/GenBank/DDBJ databases">
        <title>Hidden diversity of soil giant viruses.</title>
        <authorList>
            <person name="Schulz F."/>
            <person name="Alteio L."/>
            <person name="Goudeau D."/>
            <person name="Ryan E.M."/>
            <person name="Malmstrom R.R."/>
            <person name="Blanchard J."/>
            <person name="Woyke T."/>
        </authorList>
    </citation>
    <scope>NUCLEOTIDE SEQUENCE</scope>
    <source>
        <strain evidence="1">HYV1</strain>
    </source>
</reference>